<sequence>MYVEDVIIEETTLNPQSTHPIIDRLPIYHTIPDPTKRSDIQFHVLSVQSVSFSWSRSVPVVSVSYSFLIIRNCCVSGLQPGWGCEYLDHQISLSGNPFSCMICHSFSWSTVS</sequence>
<dbReference type="EMBL" id="HBUE01285744">
    <property type="protein sequence ID" value="CAG6571326.1"/>
    <property type="molecule type" value="Transcribed_RNA"/>
</dbReference>
<name>A0A8D8GU70_CULPI</name>
<dbReference type="EMBL" id="HBUE01180138">
    <property type="protein sequence ID" value="CAG6519765.1"/>
    <property type="molecule type" value="Transcribed_RNA"/>
</dbReference>
<dbReference type="AlphaFoldDB" id="A0A8D8GU70"/>
<dbReference type="EMBL" id="HBUE01285743">
    <property type="protein sequence ID" value="CAG6571325.1"/>
    <property type="molecule type" value="Transcribed_RNA"/>
</dbReference>
<organism evidence="1">
    <name type="scientific">Culex pipiens</name>
    <name type="common">House mosquito</name>
    <dbReference type="NCBI Taxonomy" id="7175"/>
    <lineage>
        <taxon>Eukaryota</taxon>
        <taxon>Metazoa</taxon>
        <taxon>Ecdysozoa</taxon>
        <taxon>Arthropoda</taxon>
        <taxon>Hexapoda</taxon>
        <taxon>Insecta</taxon>
        <taxon>Pterygota</taxon>
        <taxon>Neoptera</taxon>
        <taxon>Endopterygota</taxon>
        <taxon>Diptera</taxon>
        <taxon>Nematocera</taxon>
        <taxon>Culicoidea</taxon>
        <taxon>Culicidae</taxon>
        <taxon>Culicinae</taxon>
        <taxon>Culicini</taxon>
        <taxon>Culex</taxon>
        <taxon>Culex</taxon>
    </lineage>
</organism>
<accession>A0A8D8GU70</accession>
<protein>
    <submittedName>
        <fullName evidence="1">(northern house mosquito) hypothetical protein</fullName>
    </submittedName>
</protein>
<proteinExistence type="predicted"/>
<dbReference type="EMBL" id="HBUE01180139">
    <property type="protein sequence ID" value="CAG6519766.1"/>
    <property type="molecule type" value="Transcribed_RNA"/>
</dbReference>
<reference evidence="1" key="1">
    <citation type="submission" date="2021-05" db="EMBL/GenBank/DDBJ databases">
        <authorList>
            <person name="Alioto T."/>
            <person name="Alioto T."/>
            <person name="Gomez Garrido J."/>
        </authorList>
    </citation>
    <scope>NUCLEOTIDE SEQUENCE</scope>
</reference>
<evidence type="ECO:0000313" key="1">
    <source>
        <dbReference type="EMBL" id="CAG6519765.1"/>
    </source>
</evidence>